<keyword evidence="1" id="KW-0732">Signal</keyword>
<name>A0A2S0KB71_9ACTN</name>
<accession>A0A2S0KB71</accession>
<dbReference type="KEGG" id="git:C6V83_00235"/>
<sequence length="113" mass="11787">MGLMSTWRSKAAAAALAVLGLGGALTAVPATAAAAPHPCRVSSITWEAATFACAPSNKLAYGTVQCLGWWLSDGLGTHVGVYEYRHYVYNGDRLTCSSPGFARVGIVLNAWPS</sequence>
<keyword evidence="3" id="KW-1185">Reference proteome</keyword>
<dbReference type="EMBL" id="CP027433">
    <property type="protein sequence ID" value="AVL98942.1"/>
    <property type="molecule type" value="Genomic_DNA"/>
</dbReference>
<reference evidence="2 3" key="1">
    <citation type="submission" date="2018-03" db="EMBL/GenBank/DDBJ databases">
        <title>Characteristics and genome of n-alkane degrading marine bacteria Gordonia iterans isolated from crude oil contaminated in Tae-an, South Korea.</title>
        <authorList>
            <person name="Lee S.-S."/>
            <person name="Kim H."/>
        </authorList>
    </citation>
    <scope>NUCLEOTIDE SEQUENCE [LARGE SCALE GENOMIC DNA]</scope>
    <source>
        <strain evidence="2 3">Co17</strain>
    </source>
</reference>
<dbReference type="AlphaFoldDB" id="A0A2S0KB71"/>
<evidence type="ECO:0000256" key="1">
    <source>
        <dbReference type="SAM" id="SignalP"/>
    </source>
</evidence>
<dbReference type="Proteomes" id="UP000239814">
    <property type="component" value="Chromosome"/>
</dbReference>
<proteinExistence type="predicted"/>
<gene>
    <name evidence="2" type="ORF">C6V83_00235</name>
</gene>
<evidence type="ECO:0000313" key="2">
    <source>
        <dbReference type="EMBL" id="AVL98942.1"/>
    </source>
</evidence>
<organism evidence="2 3">
    <name type="scientific">Gordonia iterans</name>
    <dbReference type="NCBI Taxonomy" id="1004901"/>
    <lineage>
        <taxon>Bacteria</taxon>
        <taxon>Bacillati</taxon>
        <taxon>Actinomycetota</taxon>
        <taxon>Actinomycetes</taxon>
        <taxon>Mycobacteriales</taxon>
        <taxon>Gordoniaceae</taxon>
        <taxon>Gordonia</taxon>
    </lineage>
</organism>
<feature type="chain" id="PRO_5038376805" evidence="1">
    <location>
        <begin position="33"/>
        <end position="113"/>
    </location>
</feature>
<protein>
    <submittedName>
        <fullName evidence="2">Uncharacterized protein</fullName>
    </submittedName>
</protein>
<feature type="signal peptide" evidence="1">
    <location>
        <begin position="1"/>
        <end position="32"/>
    </location>
</feature>
<evidence type="ECO:0000313" key="3">
    <source>
        <dbReference type="Proteomes" id="UP000239814"/>
    </source>
</evidence>